<dbReference type="Gene3D" id="3.20.20.220">
    <property type="match status" value="1"/>
</dbReference>
<dbReference type="Proteomes" id="UP001149140">
    <property type="component" value="Unassembled WGS sequence"/>
</dbReference>
<dbReference type="SUPFAM" id="SSF51730">
    <property type="entry name" value="FAD-linked oxidoreductase"/>
    <property type="match status" value="1"/>
</dbReference>
<comment type="caution">
    <text evidence="4">The sequence shown here is derived from an EMBL/GenBank/DDBJ whole genome shotgun (WGS) entry which is preliminary data.</text>
</comment>
<dbReference type="AlphaFoldDB" id="A0A9X3MXX1"/>
<dbReference type="Pfam" id="PF18083">
    <property type="entry name" value="PutA_N"/>
    <property type="match status" value="1"/>
</dbReference>
<dbReference type="InterPro" id="IPR029041">
    <property type="entry name" value="FAD-linked_oxidoreductase-like"/>
</dbReference>
<feature type="domain" description="Proline dehydrogenase" evidence="2">
    <location>
        <begin position="126"/>
        <end position="432"/>
    </location>
</feature>
<dbReference type="PANTHER" id="PTHR13914:SF0">
    <property type="entry name" value="PROLINE DEHYDROGENASE 1, MITOCHONDRIAL"/>
    <property type="match status" value="1"/>
</dbReference>
<evidence type="ECO:0000313" key="5">
    <source>
        <dbReference type="Proteomes" id="UP001149140"/>
    </source>
</evidence>
<dbReference type="InterPro" id="IPR041514">
    <property type="entry name" value="PutA_N"/>
</dbReference>
<organism evidence="4 5">
    <name type="scientific">Solirubrobacter ginsenosidimutans</name>
    <dbReference type="NCBI Taxonomy" id="490573"/>
    <lineage>
        <taxon>Bacteria</taxon>
        <taxon>Bacillati</taxon>
        <taxon>Actinomycetota</taxon>
        <taxon>Thermoleophilia</taxon>
        <taxon>Solirubrobacterales</taxon>
        <taxon>Solirubrobacteraceae</taxon>
        <taxon>Solirubrobacter</taxon>
    </lineage>
</organism>
<protein>
    <submittedName>
        <fullName evidence="4">Proline dehydrogenase family protein</fullName>
    </submittedName>
</protein>
<dbReference type="GO" id="GO:0010133">
    <property type="term" value="P:L-proline catabolic process to L-glutamate"/>
    <property type="evidence" value="ECO:0007669"/>
    <property type="project" value="TreeGrafter"/>
</dbReference>
<evidence type="ECO:0000313" key="4">
    <source>
        <dbReference type="EMBL" id="MDA0163661.1"/>
    </source>
</evidence>
<dbReference type="InterPro" id="IPR015659">
    <property type="entry name" value="Proline_oxidase"/>
</dbReference>
<dbReference type="Pfam" id="PF01619">
    <property type="entry name" value="Pro_dh"/>
    <property type="match status" value="1"/>
</dbReference>
<gene>
    <name evidence="4" type="ORF">OM076_25530</name>
</gene>
<dbReference type="PANTHER" id="PTHR13914">
    <property type="entry name" value="PROLINE OXIDASE"/>
    <property type="match status" value="1"/>
</dbReference>
<feature type="domain" description="Proline utilization A N-terminal" evidence="3">
    <location>
        <begin position="8"/>
        <end position="115"/>
    </location>
</feature>
<dbReference type="InterPro" id="IPR002872">
    <property type="entry name" value="Proline_DH_dom"/>
</dbReference>
<evidence type="ECO:0000259" key="2">
    <source>
        <dbReference type="Pfam" id="PF01619"/>
    </source>
</evidence>
<keyword evidence="5" id="KW-1185">Reference proteome</keyword>
<sequence>MVDDAAVERELFEVGRRLAAALPTTRNPLKALDDKAMDLASSDAELKAALFRFVDVVPACRNLDDLARHLTAFLEDVDEPPPPVGVALKMGNSKAGRRALGMAAASGVKHMAHRFIVGEDPKAALGDLRELWKDGVASSVDLLGEATVTQGEAQRYADRCAEALDTIASAASKWPAREQLERDSAGPVPRANLSVKVSALTPLLRPDAPERGKRDAADRLRPLLRRAHERGAHLHIDMESMDSRDAVLELILELLAEPEFQAGPSAGLVLQGYLRDSPDTLDTILTWLDGPGAGRAQPLTIRLVKGAYWDHELVQAAQHGWSTPVFEVKADTDANFELLTRRLLDARPKVRVAIASHNLRSVAHAIAYNRLQGGADSDLELQVLRGLGDPLQAAIAAQGLRVRTYCPVGDLVAGMAYLVRRLLENTSNESFLYEQARGVPLEVLLARPGGTVPRRASA</sequence>
<name>A0A9X3MXX1_9ACTN</name>
<dbReference type="RefSeq" id="WP_270042906.1">
    <property type="nucleotide sequence ID" value="NZ_JAPDOD010000026.1"/>
</dbReference>
<proteinExistence type="predicted"/>
<accession>A0A9X3MXX1</accession>
<dbReference type="EMBL" id="JAPDOD010000026">
    <property type="protein sequence ID" value="MDA0163661.1"/>
    <property type="molecule type" value="Genomic_DNA"/>
</dbReference>
<reference evidence="4" key="1">
    <citation type="submission" date="2022-10" db="EMBL/GenBank/DDBJ databases">
        <title>The WGS of Solirubrobacter ginsenosidimutans DSM 21036.</title>
        <authorList>
            <person name="Jiang Z."/>
        </authorList>
    </citation>
    <scope>NUCLEOTIDE SEQUENCE</scope>
    <source>
        <strain evidence="4">DSM 21036</strain>
    </source>
</reference>
<dbReference type="GO" id="GO:0071949">
    <property type="term" value="F:FAD binding"/>
    <property type="evidence" value="ECO:0007669"/>
    <property type="project" value="TreeGrafter"/>
</dbReference>
<keyword evidence="1" id="KW-0560">Oxidoreductase</keyword>
<dbReference type="GO" id="GO:0004657">
    <property type="term" value="F:proline dehydrogenase activity"/>
    <property type="evidence" value="ECO:0007669"/>
    <property type="project" value="InterPro"/>
</dbReference>
<evidence type="ECO:0000259" key="3">
    <source>
        <dbReference type="Pfam" id="PF18083"/>
    </source>
</evidence>
<evidence type="ECO:0000256" key="1">
    <source>
        <dbReference type="ARBA" id="ARBA00023002"/>
    </source>
</evidence>